<reference evidence="1 2" key="1">
    <citation type="submission" date="2018-07" db="EMBL/GenBank/DDBJ databases">
        <title>A high quality draft genome assembly of the barn swallow (H. rustica rustica).</title>
        <authorList>
            <person name="Formenti G."/>
            <person name="Chiara M."/>
            <person name="Poveda L."/>
            <person name="Francoijs K.-J."/>
            <person name="Bonisoli-Alquati A."/>
            <person name="Canova L."/>
            <person name="Gianfranceschi L."/>
            <person name="Horner D.S."/>
            <person name="Saino N."/>
        </authorList>
    </citation>
    <scope>NUCLEOTIDE SEQUENCE [LARGE SCALE GENOMIC DNA]</scope>
    <source>
        <strain evidence="1">Chelidonia</strain>
        <tissue evidence="1">Blood</tissue>
    </source>
</reference>
<comment type="caution">
    <text evidence="1">The sequence shown here is derived from an EMBL/GenBank/DDBJ whole genome shotgun (WGS) entry which is preliminary data.</text>
</comment>
<gene>
    <name evidence="1" type="ORF">DUI87_23508</name>
</gene>
<accession>A0A3M0JG51</accession>
<proteinExistence type="predicted"/>
<organism evidence="1 2">
    <name type="scientific">Hirundo rustica rustica</name>
    <dbReference type="NCBI Taxonomy" id="333673"/>
    <lineage>
        <taxon>Eukaryota</taxon>
        <taxon>Metazoa</taxon>
        <taxon>Chordata</taxon>
        <taxon>Craniata</taxon>
        <taxon>Vertebrata</taxon>
        <taxon>Euteleostomi</taxon>
        <taxon>Archelosauria</taxon>
        <taxon>Archosauria</taxon>
        <taxon>Dinosauria</taxon>
        <taxon>Saurischia</taxon>
        <taxon>Theropoda</taxon>
        <taxon>Coelurosauria</taxon>
        <taxon>Aves</taxon>
        <taxon>Neognathae</taxon>
        <taxon>Neoaves</taxon>
        <taxon>Telluraves</taxon>
        <taxon>Australaves</taxon>
        <taxon>Passeriformes</taxon>
        <taxon>Sylvioidea</taxon>
        <taxon>Hirundinidae</taxon>
        <taxon>Hirundo</taxon>
    </lineage>
</organism>
<sequence length="105" mass="11710">MEFLLPSNGRVRFSQQRDENDGIQQQPSGIALIHSQAPLDLVVYRDFGNFGMILKAHLREPSDRMGISASIKDLILISKHADYSLKGVKATSFNIASLQQVQQNV</sequence>
<keyword evidence="2" id="KW-1185">Reference proteome</keyword>
<protein>
    <submittedName>
        <fullName evidence="1">Uncharacterized protein</fullName>
    </submittedName>
</protein>
<dbReference type="Proteomes" id="UP000269221">
    <property type="component" value="Unassembled WGS sequence"/>
</dbReference>
<dbReference type="AlphaFoldDB" id="A0A3M0JG51"/>
<evidence type="ECO:0000313" key="1">
    <source>
        <dbReference type="EMBL" id="RMC00098.1"/>
    </source>
</evidence>
<dbReference type="EMBL" id="QRBI01000145">
    <property type="protein sequence ID" value="RMC00098.1"/>
    <property type="molecule type" value="Genomic_DNA"/>
</dbReference>
<evidence type="ECO:0000313" key="2">
    <source>
        <dbReference type="Proteomes" id="UP000269221"/>
    </source>
</evidence>
<name>A0A3M0JG51_HIRRU</name>